<dbReference type="EMBL" id="BSNF01000008">
    <property type="protein sequence ID" value="GLQ06950.1"/>
    <property type="molecule type" value="Genomic_DNA"/>
</dbReference>
<dbReference type="PANTHER" id="PTHR43433:SF5">
    <property type="entry name" value="AB HYDROLASE-1 DOMAIN-CONTAINING PROTEIN"/>
    <property type="match status" value="1"/>
</dbReference>
<dbReference type="Pfam" id="PF00561">
    <property type="entry name" value="Abhydrolase_1"/>
    <property type="match status" value="1"/>
</dbReference>
<gene>
    <name evidence="2" type="ORF">GCM10007924_21710</name>
</gene>
<dbReference type="InterPro" id="IPR000073">
    <property type="entry name" value="AB_hydrolase_1"/>
</dbReference>
<dbReference type="Proteomes" id="UP001161409">
    <property type="component" value="Unassembled WGS sequence"/>
</dbReference>
<sequence>MPETIETPSGLQSGFADLGTHRLFYKLQGNGPRLLLITGTNSDTRHQPSIYDAPGAGRFSLLNFDHRGMGQSTSPTEDPSMESYADDIARLLDHVGWDSAAVMGISFGGMVAQHFALRHPERVKRLVLCCTSSGGAGGASYPLHELQHLSAEGYAATIMKLMNVTHTDEWQAKYPARARQTFDYYYQGANAVFNDPVKFDAMKKQFAARAKHDLHDALRGLAVPTLVAAGKHDGVARPENAEALADVIPDARLKIFNGGHFFLREDPKAWPTVFGFLAGEH</sequence>
<dbReference type="InterPro" id="IPR050471">
    <property type="entry name" value="AB_hydrolase"/>
</dbReference>
<protein>
    <submittedName>
        <fullName evidence="2">Alpha/beta hydrolase</fullName>
    </submittedName>
</protein>
<keyword evidence="3" id="KW-1185">Reference proteome</keyword>
<dbReference type="Gene3D" id="3.40.50.1820">
    <property type="entry name" value="alpha/beta hydrolase"/>
    <property type="match status" value="1"/>
</dbReference>
<dbReference type="RefSeq" id="WP_169561046.1">
    <property type="nucleotide sequence ID" value="NZ_BSNF01000008.1"/>
</dbReference>
<accession>A0ABQ5U5J3</accession>
<name>A0ABQ5U5J3_9PROT</name>
<reference evidence="2" key="1">
    <citation type="journal article" date="2014" name="Int. J. Syst. Evol. Microbiol.">
        <title>Complete genome of a new Firmicutes species belonging to the dominant human colonic microbiota ('Ruminococcus bicirculans') reveals two chromosomes and a selective capacity to utilize plant glucans.</title>
        <authorList>
            <consortium name="NISC Comparative Sequencing Program"/>
            <person name="Wegmann U."/>
            <person name="Louis P."/>
            <person name="Goesmann A."/>
            <person name="Henrissat B."/>
            <person name="Duncan S.H."/>
            <person name="Flint H.J."/>
        </authorList>
    </citation>
    <scope>NUCLEOTIDE SEQUENCE</scope>
    <source>
        <strain evidence="2">NBRC 103408</strain>
    </source>
</reference>
<dbReference type="SUPFAM" id="SSF53474">
    <property type="entry name" value="alpha/beta-Hydrolases"/>
    <property type="match status" value="1"/>
</dbReference>
<proteinExistence type="predicted"/>
<reference evidence="2" key="2">
    <citation type="submission" date="2023-01" db="EMBL/GenBank/DDBJ databases">
        <title>Draft genome sequence of Sneathiella chinensis strain NBRC 103408.</title>
        <authorList>
            <person name="Sun Q."/>
            <person name="Mori K."/>
        </authorList>
    </citation>
    <scope>NUCLEOTIDE SEQUENCE</scope>
    <source>
        <strain evidence="2">NBRC 103408</strain>
    </source>
</reference>
<organism evidence="2 3">
    <name type="scientific">Sneathiella chinensis</name>
    <dbReference type="NCBI Taxonomy" id="349750"/>
    <lineage>
        <taxon>Bacteria</taxon>
        <taxon>Pseudomonadati</taxon>
        <taxon>Pseudomonadota</taxon>
        <taxon>Alphaproteobacteria</taxon>
        <taxon>Sneathiellales</taxon>
        <taxon>Sneathiellaceae</taxon>
        <taxon>Sneathiella</taxon>
    </lineage>
</organism>
<dbReference type="PRINTS" id="PR00111">
    <property type="entry name" value="ABHYDROLASE"/>
</dbReference>
<keyword evidence="2" id="KW-0378">Hydrolase</keyword>
<evidence type="ECO:0000313" key="2">
    <source>
        <dbReference type="EMBL" id="GLQ06950.1"/>
    </source>
</evidence>
<comment type="caution">
    <text evidence="2">The sequence shown here is derived from an EMBL/GenBank/DDBJ whole genome shotgun (WGS) entry which is preliminary data.</text>
</comment>
<dbReference type="InterPro" id="IPR029058">
    <property type="entry name" value="AB_hydrolase_fold"/>
</dbReference>
<evidence type="ECO:0000313" key="3">
    <source>
        <dbReference type="Proteomes" id="UP001161409"/>
    </source>
</evidence>
<dbReference type="GO" id="GO:0016787">
    <property type="term" value="F:hydrolase activity"/>
    <property type="evidence" value="ECO:0007669"/>
    <property type="project" value="UniProtKB-KW"/>
</dbReference>
<feature type="domain" description="AB hydrolase-1" evidence="1">
    <location>
        <begin position="56"/>
        <end position="266"/>
    </location>
</feature>
<dbReference type="PANTHER" id="PTHR43433">
    <property type="entry name" value="HYDROLASE, ALPHA/BETA FOLD FAMILY PROTEIN"/>
    <property type="match status" value="1"/>
</dbReference>
<evidence type="ECO:0000259" key="1">
    <source>
        <dbReference type="Pfam" id="PF00561"/>
    </source>
</evidence>